<feature type="compositionally biased region" description="Polar residues" evidence="1">
    <location>
        <begin position="164"/>
        <end position="178"/>
    </location>
</feature>
<feature type="compositionally biased region" description="Basic and acidic residues" evidence="1">
    <location>
        <begin position="230"/>
        <end position="239"/>
    </location>
</feature>
<feature type="region of interest" description="Disordered" evidence="1">
    <location>
        <begin position="601"/>
        <end position="634"/>
    </location>
</feature>
<feature type="compositionally biased region" description="Polar residues" evidence="1">
    <location>
        <begin position="497"/>
        <end position="508"/>
    </location>
</feature>
<proteinExistence type="predicted"/>
<protein>
    <submittedName>
        <fullName evidence="2">Uncharacterized protein</fullName>
    </submittedName>
</protein>
<feature type="region of interest" description="Disordered" evidence="1">
    <location>
        <begin position="120"/>
        <end position="180"/>
    </location>
</feature>
<feature type="compositionally biased region" description="Basic and acidic residues" evidence="1">
    <location>
        <begin position="1"/>
        <end position="15"/>
    </location>
</feature>
<gene>
    <name evidence="2" type="ORF">ILEXP_LOCUS58510</name>
</gene>
<evidence type="ECO:0000256" key="1">
    <source>
        <dbReference type="SAM" id="MobiDB-lite"/>
    </source>
</evidence>
<evidence type="ECO:0000313" key="3">
    <source>
        <dbReference type="Proteomes" id="UP001642360"/>
    </source>
</evidence>
<comment type="caution">
    <text evidence="2">The sequence shown here is derived from an EMBL/GenBank/DDBJ whole genome shotgun (WGS) entry which is preliminary data.</text>
</comment>
<dbReference type="Proteomes" id="UP001642360">
    <property type="component" value="Unassembled WGS sequence"/>
</dbReference>
<organism evidence="2 3">
    <name type="scientific">Ilex paraguariensis</name>
    <name type="common">yerba mate</name>
    <dbReference type="NCBI Taxonomy" id="185542"/>
    <lineage>
        <taxon>Eukaryota</taxon>
        <taxon>Viridiplantae</taxon>
        <taxon>Streptophyta</taxon>
        <taxon>Embryophyta</taxon>
        <taxon>Tracheophyta</taxon>
        <taxon>Spermatophyta</taxon>
        <taxon>Magnoliopsida</taxon>
        <taxon>eudicotyledons</taxon>
        <taxon>Gunneridae</taxon>
        <taxon>Pentapetalae</taxon>
        <taxon>asterids</taxon>
        <taxon>campanulids</taxon>
        <taxon>Aquifoliales</taxon>
        <taxon>Aquifoliaceae</taxon>
        <taxon>Ilex</taxon>
    </lineage>
</organism>
<accession>A0ABC8V3I2</accession>
<feature type="compositionally biased region" description="Polar residues" evidence="1">
    <location>
        <begin position="601"/>
        <end position="632"/>
    </location>
</feature>
<keyword evidence="3" id="KW-1185">Reference proteome</keyword>
<feature type="region of interest" description="Disordered" evidence="1">
    <location>
        <begin position="816"/>
        <end position="851"/>
    </location>
</feature>
<evidence type="ECO:0000313" key="2">
    <source>
        <dbReference type="EMBL" id="CAK9187895.1"/>
    </source>
</evidence>
<dbReference type="EMBL" id="CAUOFW020010191">
    <property type="protein sequence ID" value="CAK9187895.1"/>
    <property type="molecule type" value="Genomic_DNA"/>
</dbReference>
<feature type="region of interest" description="Disordered" evidence="1">
    <location>
        <begin position="218"/>
        <end position="243"/>
    </location>
</feature>
<reference evidence="2 3" key="1">
    <citation type="submission" date="2024-02" db="EMBL/GenBank/DDBJ databases">
        <authorList>
            <person name="Vignale AGUSTIN F."/>
            <person name="Sosa J E."/>
            <person name="Modenutti C."/>
        </authorList>
    </citation>
    <scope>NUCLEOTIDE SEQUENCE [LARGE SCALE GENOMIC DNA]</scope>
</reference>
<feature type="region of interest" description="Disordered" evidence="1">
    <location>
        <begin position="496"/>
        <end position="550"/>
    </location>
</feature>
<dbReference type="Pfam" id="PF12043">
    <property type="entry name" value="DUF3527"/>
    <property type="match status" value="1"/>
</dbReference>
<dbReference type="InterPro" id="IPR021916">
    <property type="entry name" value="DUF3527"/>
</dbReference>
<sequence length="1027" mass="112872">MEDHLGTKKNARDRQSTSSVSSPSSPKSRQSTKLRDRLRLDKHDWSYADLHPVVTKIVDSIPSSSSGFDKKNQISKNVNENDELVKYMSNLPSYLERGNIQEKAFNVGVLDWRRLEKWQHNQKQAPNRSRRCSLSSNNSSSIFSTEGSSSHSSRGLSCSPSRQGMHQTTLQSHMNASPTDGCPEGVKPLVGSVEMFPGLDAASRNHLKGQKSVLRTCQSANKNPSGNGLKECKSKDSDPRSIPQTQEFQNFNYYGVASSSKGKMKIPDGDSKGLEKLQVQGHNVDDHDWPEQHKTVVLLLPRDGPQNKCSAISIPSDSTENNGRRSMEISRRSFSDGSILNKDSHTELYSDIPHSCHLPCEVDSIRHSQIEPPTFISLKSNKLSLEPSQPSMCSAKFCVSPSRGKALEGKFPVMPINSTVTKSSEGLEPKRGTVTPVRVRNPSPTHRFNIGMGRIGGSSSSGDSSAIPQLSSKHVATKSGSQRDEASACLVDKNCDKSNATSRGQSSPLRRLLEPFKSGSRREEASTCSSDKTNDKSNASSRGQSSPLRRLLEPFKSASERDEASACLNEKTCDNANATSRGQSSPLRRLLDPLLKLKAANQHQSAGPSQNDSALTEGTCKSSDGRSPSSTVHAIKTKLDLRSCRSIEIDELQNNEIHGSPTVQALLQVAVKNGLPLFTFAVDNNTDILAATMRKLTSSRKNDNSWIYTFFTIREMKKKNGRWLNQAAKGKGHGYVPNVVAQMKASDPPFSDAMRQKCGDQFSVREFVLFSVDLKQTDQQISDLQPNDELAAIIIKFPRKTTEDLISSGQQCKPFNNQTVTGLRESLPDVRGDPNSYDEEEKEKEPSVESQDLVSTTVILPGGDHGVPSKGEPSPLIERWKSGGSCDCGGWDLGCRLRVLVNQTQFSTKSSPTKDHLNAERFELFSQQEEVLDNMSVFSLSTFKDGIFSVEFNSSVSLLQAFSICIAVLNSRKPSELSVLRNLFEEKYSEETTLAENDGITASERGVQMEIPANCASYPPLFPVGRV</sequence>
<feature type="region of interest" description="Disordered" evidence="1">
    <location>
        <begin position="421"/>
        <end position="483"/>
    </location>
</feature>
<feature type="compositionally biased region" description="Low complexity" evidence="1">
    <location>
        <begin position="16"/>
        <end position="31"/>
    </location>
</feature>
<feature type="compositionally biased region" description="Low complexity" evidence="1">
    <location>
        <begin position="132"/>
        <end position="162"/>
    </location>
</feature>
<feature type="region of interest" description="Disordered" evidence="1">
    <location>
        <begin position="1"/>
        <end position="37"/>
    </location>
</feature>
<dbReference type="AlphaFoldDB" id="A0ABC8V3I2"/>
<feature type="compositionally biased region" description="Polar residues" evidence="1">
    <location>
        <begin position="466"/>
        <end position="480"/>
    </location>
</feature>
<dbReference type="PANTHER" id="PTHR31390:SF4">
    <property type="entry name" value="DUF3527 DOMAIN-CONTAINING PROTEIN"/>
    <property type="match status" value="1"/>
</dbReference>
<feature type="compositionally biased region" description="Polar residues" evidence="1">
    <location>
        <begin position="526"/>
        <end position="547"/>
    </location>
</feature>
<name>A0ABC8V3I2_9AQUA</name>
<dbReference type="PANTHER" id="PTHR31390">
    <property type="entry name" value="EXPRESSED PROTEIN"/>
    <property type="match status" value="1"/>
</dbReference>